<evidence type="ECO:0000313" key="3">
    <source>
        <dbReference type="Proteomes" id="UP000198243"/>
    </source>
</evidence>
<dbReference type="OrthoDB" id="3295129at2"/>
<protein>
    <submittedName>
        <fullName evidence="2">Uncharacterized protein</fullName>
    </submittedName>
</protein>
<dbReference type="RefSeq" id="WP_089021284.1">
    <property type="nucleotide sequence ID" value="NZ_LT607412.1"/>
</dbReference>
<sequence length="115" mass="12194">MSDDTSNRPSRREQRPDDVTDPLLWQLAIDVLSAHEPDEDGACRNLLCAGQPWPCAARSSAEQSLRLARGAAGTPSTVAVERGEDVTTPADRSAEGVPAARRTWSARPEAAASAA</sequence>
<evidence type="ECO:0000256" key="1">
    <source>
        <dbReference type="SAM" id="MobiDB-lite"/>
    </source>
</evidence>
<reference evidence="3" key="1">
    <citation type="submission" date="2016-06" db="EMBL/GenBank/DDBJ databases">
        <authorList>
            <person name="Varghese N."/>
            <person name="Submissions Spin"/>
        </authorList>
    </citation>
    <scope>NUCLEOTIDE SEQUENCE [LARGE SCALE GENOMIC DNA]</scope>
    <source>
        <strain evidence="3">DSM 44875</strain>
    </source>
</reference>
<dbReference type="EMBL" id="LT607412">
    <property type="protein sequence ID" value="SCF15087.1"/>
    <property type="molecule type" value="Genomic_DNA"/>
</dbReference>
<evidence type="ECO:0000313" key="2">
    <source>
        <dbReference type="EMBL" id="SCF15087.1"/>
    </source>
</evidence>
<proteinExistence type="predicted"/>
<keyword evidence="3" id="KW-1185">Reference proteome</keyword>
<organism evidence="2 3">
    <name type="scientific">Micromonospora coriariae</name>
    <dbReference type="NCBI Taxonomy" id="285665"/>
    <lineage>
        <taxon>Bacteria</taxon>
        <taxon>Bacillati</taxon>
        <taxon>Actinomycetota</taxon>
        <taxon>Actinomycetes</taxon>
        <taxon>Micromonosporales</taxon>
        <taxon>Micromonosporaceae</taxon>
        <taxon>Micromonospora</taxon>
    </lineage>
</organism>
<accession>A0A1C4Y2Y6</accession>
<feature type="region of interest" description="Disordered" evidence="1">
    <location>
        <begin position="1"/>
        <end position="21"/>
    </location>
</feature>
<feature type="region of interest" description="Disordered" evidence="1">
    <location>
        <begin position="70"/>
        <end position="115"/>
    </location>
</feature>
<gene>
    <name evidence="2" type="ORF">GA0070607_6172</name>
</gene>
<dbReference type="AlphaFoldDB" id="A0A1C4Y2Y6"/>
<dbReference type="Proteomes" id="UP000198243">
    <property type="component" value="Chromosome I"/>
</dbReference>
<name>A0A1C4Y2Y6_9ACTN</name>